<reference evidence="2" key="3">
    <citation type="journal article" date="2014" name="Nature">
        <title>Elephant shark genome provides unique insights into gnathostome evolution.</title>
        <authorList>
            <consortium name="International Elephant Shark Genome Sequencing Consortium"/>
            <person name="Venkatesh B."/>
            <person name="Lee A.P."/>
            <person name="Ravi V."/>
            <person name="Maurya A.K."/>
            <person name="Lian M.M."/>
            <person name="Swann J.B."/>
            <person name="Ohta Y."/>
            <person name="Flajnik M.F."/>
            <person name="Sutoh Y."/>
            <person name="Kasahara M."/>
            <person name="Hoon S."/>
            <person name="Gangu V."/>
            <person name="Roy S.W."/>
            <person name="Irimia M."/>
            <person name="Korzh V."/>
            <person name="Kondrychyn I."/>
            <person name="Lim Z.W."/>
            <person name="Tay B.H."/>
            <person name="Tohari S."/>
            <person name="Kong K.W."/>
            <person name="Ho S."/>
            <person name="Lorente-Galdos B."/>
            <person name="Quilez J."/>
            <person name="Marques-Bonet T."/>
            <person name="Raney B.J."/>
            <person name="Ingham P.W."/>
            <person name="Tay A."/>
            <person name="Hillier L.W."/>
            <person name="Minx P."/>
            <person name="Boehm T."/>
            <person name="Wilson R.K."/>
            <person name="Brenner S."/>
            <person name="Warren W.C."/>
        </authorList>
    </citation>
    <scope>NUCLEOTIDE SEQUENCE [LARGE SCALE GENOMIC DNA]</scope>
</reference>
<dbReference type="InterPro" id="IPR011993">
    <property type="entry name" value="PH-like_dom_sf"/>
</dbReference>
<dbReference type="AlphaFoldDB" id="A0A4W3K5T7"/>
<dbReference type="STRING" id="7868.ENSCMIP00000039525"/>
<dbReference type="OMA" id="FHAIIWH"/>
<reference evidence="1" key="4">
    <citation type="submission" date="2025-08" db="UniProtKB">
        <authorList>
            <consortium name="Ensembl"/>
        </authorList>
    </citation>
    <scope>IDENTIFICATION</scope>
</reference>
<reference evidence="2" key="2">
    <citation type="journal article" date="2007" name="PLoS Biol.">
        <title>Survey sequencing and comparative analysis of the elephant shark (Callorhinchus milii) genome.</title>
        <authorList>
            <person name="Venkatesh B."/>
            <person name="Kirkness E.F."/>
            <person name="Loh Y.H."/>
            <person name="Halpern A.L."/>
            <person name="Lee A.P."/>
            <person name="Johnson J."/>
            <person name="Dandona N."/>
            <person name="Viswanathan L.D."/>
            <person name="Tay A."/>
            <person name="Venter J.C."/>
            <person name="Strausberg R.L."/>
            <person name="Brenner S."/>
        </authorList>
    </citation>
    <scope>NUCLEOTIDE SEQUENCE [LARGE SCALE GENOMIC DNA]</scope>
</reference>
<dbReference type="SUPFAM" id="SSF50729">
    <property type="entry name" value="PH domain-like"/>
    <property type="match status" value="1"/>
</dbReference>
<evidence type="ECO:0000313" key="2">
    <source>
        <dbReference type="Proteomes" id="UP000314986"/>
    </source>
</evidence>
<sequence length="61" mass="7187">MVVLPDDHQHPDIFQLNNPDKGNVYKFQTSSRFHAIIWHKHLEDACKSNRPQIPTNLMSFE</sequence>
<organism evidence="1 2">
    <name type="scientific">Callorhinchus milii</name>
    <name type="common">Ghost shark</name>
    <dbReference type="NCBI Taxonomy" id="7868"/>
    <lineage>
        <taxon>Eukaryota</taxon>
        <taxon>Metazoa</taxon>
        <taxon>Chordata</taxon>
        <taxon>Craniata</taxon>
        <taxon>Vertebrata</taxon>
        <taxon>Chondrichthyes</taxon>
        <taxon>Holocephali</taxon>
        <taxon>Chimaeriformes</taxon>
        <taxon>Callorhinchidae</taxon>
        <taxon>Callorhinchus</taxon>
    </lineage>
</organism>
<keyword evidence="2" id="KW-1185">Reference proteome</keyword>
<dbReference type="Gene3D" id="2.30.29.30">
    <property type="entry name" value="Pleckstrin-homology domain (PH domain)/Phosphotyrosine-binding domain (PTB)"/>
    <property type="match status" value="1"/>
</dbReference>
<dbReference type="Ensembl" id="ENSCMIT00000040095.1">
    <property type="protein sequence ID" value="ENSCMIP00000039525.1"/>
    <property type="gene ID" value="ENSCMIG00000016570.1"/>
</dbReference>
<dbReference type="InParanoid" id="A0A4W3K5T7"/>
<dbReference type="Proteomes" id="UP000314986">
    <property type="component" value="Unassembled WGS sequence"/>
</dbReference>
<evidence type="ECO:0000313" key="1">
    <source>
        <dbReference type="Ensembl" id="ENSCMIP00000039525.1"/>
    </source>
</evidence>
<reference evidence="1" key="5">
    <citation type="submission" date="2025-09" db="UniProtKB">
        <authorList>
            <consortium name="Ensembl"/>
        </authorList>
    </citation>
    <scope>IDENTIFICATION</scope>
</reference>
<reference evidence="2" key="1">
    <citation type="journal article" date="2006" name="Science">
        <title>Ancient noncoding elements conserved in the human genome.</title>
        <authorList>
            <person name="Venkatesh B."/>
            <person name="Kirkness E.F."/>
            <person name="Loh Y.H."/>
            <person name="Halpern A.L."/>
            <person name="Lee A.P."/>
            <person name="Johnson J."/>
            <person name="Dandona N."/>
            <person name="Viswanathan L.D."/>
            <person name="Tay A."/>
            <person name="Venter J.C."/>
            <person name="Strausberg R.L."/>
            <person name="Brenner S."/>
        </authorList>
    </citation>
    <scope>NUCLEOTIDE SEQUENCE [LARGE SCALE GENOMIC DNA]</scope>
</reference>
<accession>A0A4W3K5T7</accession>
<protein>
    <submittedName>
        <fullName evidence="1">Ras-specific guanine nucleotide-releasing factor RalGPS1-like</fullName>
    </submittedName>
</protein>
<proteinExistence type="predicted"/>
<name>A0A4W3K5T7_CALMI</name>